<protein>
    <submittedName>
        <fullName evidence="1">Uncharacterized protein</fullName>
    </submittedName>
</protein>
<organism evidence="1 2">
    <name type="scientific">Mucilaginibacter dorajii</name>
    <dbReference type="NCBI Taxonomy" id="692994"/>
    <lineage>
        <taxon>Bacteria</taxon>
        <taxon>Pseudomonadati</taxon>
        <taxon>Bacteroidota</taxon>
        <taxon>Sphingobacteriia</taxon>
        <taxon>Sphingobacteriales</taxon>
        <taxon>Sphingobacteriaceae</taxon>
        <taxon>Mucilaginibacter</taxon>
    </lineage>
</organism>
<dbReference type="InterPro" id="IPR020271">
    <property type="entry name" value="Uncharacterised_MJ1172"/>
</dbReference>
<comment type="caution">
    <text evidence="1">The sequence shown here is derived from an EMBL/GenBank/DDBJ whole genome shotgun (WGS) entry which is preliminary data.</text>
</comment>
<keyword evidence="2" id="KW-1185">Reference proteome</keyword>
<dbReference type="Proteomes" id="UP001500742">
    <property type="component" value="Unassembled WGS sequence"/>
</dbReference>
<dbReference type="Gene3D" id="6.10.250.330">
    <property type="match status" value="1"/>
</dbReference>
<dbReference type="EMBL" id="BAAAZC010000003">
    <property type="protein sequence ID" value="GAA3958607.1"/>
    <property type="molecule type" value="Genomic_DNA"/>
</dbReference>
<gene>
    <name evidence="1" type="ORF">GCM10022210_02460</name>
</gene>
<accession>A0ABP7P2F5</accession>
<dbReference type="RefSeq" id="WP_259095993.1">
    <property type="nucleotide sequence ID" value="NZ_BAAAZC010000003.1"/>
</dbReference>
<reference evidence="2" key="1">
    <citation type="journal article" date="2019" name="Int. J. Syst. Evol. Microbiol.">
        <title>The Global Catalogue of Microorganisms (GCM) 10K type strain sequencing project: providing services to taxonomists for standard genome sequencing and annotation.</title>
        <authorList>
            <consortium name="The Broad Institute Genomics Platform"/>
            <consortium name="The Broad Institute Genome Sequencing Center for Infectious Disease"/>
            <person name="Wu L."/>
            <person name="Ma J."/>
        </authorList>
    </citation>
    <scope>NUCLEOTIDE SEQUENCE [LARGE SCALE GENOMIC DNA]</scope>
    <source>
        <strain evidence="2">JCM 16601</strain>
    </source>
</reference>
<name>A0ABP7P2F5_9SPHI</name>
<dbReference type="Pfam" id="PF10884">
    <property type="entry name" value="DUF2683"/>
    <property type="match status" value="1"/>
</dbReference>
<sequence>MTTLTIHPVSEDQETAIRIFLDALHVNYDASEETDDTAYLLSSPANAEHLQKSMQQGQNGEITKLGLDDIWKP</sequence>
<evidence type="ECO:0000313" key="1">
    <source>
        <dbReference type="EMBL" id="GAA3958607.1"/>
    </source>
</evidence>
<evidence type="ECO:0000313" key="2">
    <source>
        <dbReference type="Proteomes" id="UP001500742"/>
    </source>
</evidence>
<proteinExistence type="predicted"/>